<organism evidence="1">
    <name type="scientific">Vitis vinifera</name>
    <name type="common">Grape</name>
    <dbReference type="NCBI Taxonomy" id="29760"/>
    <lineage>
        <taxon>Eukaryota</taxon>
        <taxon>Viridiplantae</taxon>
        <taxon>Streptophyta</taxon>
        <taxon>Embryophyta</taxon>
        <taxon>Tracheophyta</taxon>
        <taxon>Spermatophyta</taxon>
        <taxon>Magnoliopsida</taxon>
        <taxon>eudicotyledons</taxon>
        <taxon>Gunneridae</taxon>
        <taxon>Pentapetalae</taxon>
        <taxon>rosids</taxon>
        <taxon>Vitales</taxon>
        <taxon>Vitaceae</taxon>
        <taxon>Viteae</taxon>
        <taxon>Vitis</taxon>
    </lineage>
</organism>
<dbReference type="GO" id="GO:0003676">
    <property type="term" value="F:nucleic acid binding"/>
    <property type="evidence" value="ECO:0007669"/>
    <property type="project" value="InterPro"/>
</dbReference>
<dbReference type="Gene3D" id="3.30.420.10">
    <property type="entry name" value="Ribonuclease H-like superfamily/Ribonuclease H"/>
    <property type="match status" value="1"/>
</dbReference>
<dbReference type="InterPro" id="IPR036397">
    <property type="entry name" value="RNaseH_sf"/>
</dbReference>
<dbReference type="PANTHER" id="PTHR48475">
    <property type="entry name" value="RIBONUCLEASE H"/>
    <property type="match status" value="1"/>
</dbReference>
<dbReference type="PANTHER" id="PTHR48475:SF1">
    <property type="entry name" value="RNASE H TYPE-1 DOMAIN-CONTAINING PROTEIN"/>
    <property type="match status" value="1"/>
</dbReference>
<dbReference type="SUPFAM" id="SSF53098">
    <property type="entry name" value="Ribonuclease H-like"/>
    <property type="match status" value="1"/>
</dbReference>
<dbReference type="InterPro" id="IPR012337">
    <property type="entry name" value="RNaseH-like_sf"/>
</dbReference>
<gene>
    <name evidence="1" type="ORF">VITISV_018712</name>
</gene>
<accession>A5AD08</accession>
<evidence type="ECO:0008006" key="2">
    <source>
        <dbReference type="Google" id="ProtNLM"/>
    </source>
</evidence>
<sequence length="101" mass="11695">MYNAPNGLAKAFNKTLCNLLKKIVDKSKRDWHEQIGEALWAYRTTYRMPTQVTPYSLIYGVEVVLPFKRQILSLRIVIHEGITDEDNAKLCLQDLEALDKK</sequence>
<proteinExistence type="predicted"/>
<name>A5AD08_VITVI</name>
<evidence type="ECO:0000313" key="1">
    <source>
        <dbReference type="EMBL" id="CAN60079.1"/>
    </source>
</evidence>
<protein>
    <recommendedName>
        <fullName evidence="2">Integrase catalytic domain-containing protein</fullName>
    </recommendedName>
</protein>
<dbReference type="AlphaFoldDB" id="A5AD08"/>
<reference evidence="1" key="1">
    <citation type="journal article" date="2007" name="PLoS ONE">
        <title>The first genome sequence of an elite grapevine cultivar (Pinot noir Vitis vinifera L.): coping with a highly heterozygous genome.</title>
        <authorList>
            <person name="Velasco R."/>
            <person name="Zharkikh A."/>
            <person name="Troggio M."/>
            <person name="Cartwright D.A."/>
            <person name="Cestaro A."/>
            <person name="Pruss D."/>
            <person name="Pindo M."/>
            <person name="FitzGerald L.M."/>
            <person name="Vezzulli S."/>
            <person name="Reid J."/>
            <person name="Malacarne G."/>
            <person name="Iliev D."/>
            <person name="Coppola G."/>
            <person name="Wardell B."/>
            <person name="Micheletti D."/>
            <person name="Macalma T."/>
            <person name="Facci M."/>
            <person name="Mitchell J.T."/>
            <person name="Perazzolli M."/>
            <person name="Eldredge G."/>
            <person name="Gatto P."/>
            <person name="Oyzerski R."/>
            <person name="Moretto M."/>
            <person name="Gutin N."/>
            <person name="Stefanini M."/>
            <person name="Chen Y."/>
            <person name="Segala C."/>
            <person name="Davenport C."/>
            <person name="Dematte L."/>
            <person name="Mraz A."/>
            <person name="Battilana J."/>
            <person name="Stormo K."/>
            <person name="Costa F."/>
            <person name="Tao Q."/>
            <person name="Si-Ammour A."/>
            <person name="Harkins T."/>
            <person name="Lackey A."/>
            <person name="Perbost C."/>
            <person name="Taillon B."/>
            <person name="Stella A."/>
            <person name="Solovyev V."/>
            <person name="Fawcett J.A."/>
            <person name="Sterck L."/>
            <person name="Vandepoele K."/>
            <person name="Grando S.M."/>
            <person name="Toppo S."/>
            <person name="Moser C."/>
            <person name="Lanchbury J."/>
            <person name="Bogden R."/>
            <person name="Skolnick M."/>
            <person name="Sgaramella V."/>
            <person name="Bhatnagar S.K."/>
            <person name="Fontana P."/>
            <person name="Gutin A."/>
            <person name="Van de Peer Y."/>
            <person name="Salamini F."/>
            <person name="Viola R."/>
        </authorList>
    </citation>
    <scope>NUCLEOTIDE SEQUENCE</scope>
</reference>
<dbReference type="EMBL" id="AM423502">
    <property type="protein sequence ID" value="CAN60079.1"/>
    <property type="molecule type" value="Genomic_DNA"/>
</dbReference>